<evidence type="ECO:0000313" key="1">
    <source>
        <dbReference type="EMBL" id="KAJ7769183.1"/>
    </source>
</evidence>
<dbReference type="EMBL" id="JARJLG010000026">
    <property type="protein sequence ID" value="KAJ7769183.1"/>
    <property type="molecule type" value="Genomic_DNA"/>
</dbReference>
<dbReference type="Proteomes" id="UP001215280">
    <property type="component" value="Unassembled WGS sequence"/>
</dbReference>
<keyword evidence="2" id="KW-1185">Reference proteome</keyword>
<evidence type="ECO:0008006" key="3">
    <source>
        <dbReference type="Google" id="ProtNLM"/>
    </source>
</evidence>
<reference evidence="1" key="1">
    <citation type="submission" date="2023-03" db="EMBL/GenBank/DDBJ databases">
        <title>Massive genome expansion in bonnet fungi (Mycena s.s.) driven by repeated elements and novel gene families across ecological guilds.</title>
        <authorList>
            <consortium name="Lawrence Berkeley National Laboratory"/>
            <person name="Harder C.B."/>
            <person name="Miyauchi S."/>
            <person name="Viragh M."/>
            <person name="Kuo A."/>
            <person name="Thoen E."/>
            <person name="Andreopoulos B."/>
            <person name="Lu D."/>
            <person name="Skrede I."/>
            <person name="Drula E."/>
            <person name="Henrissat B."/>
            <person name="Morin E."/>
            <person name="Kohler A."/>
            <person name="Barry K."/>
            <person name="LaButti K."/>
            <person name="Morin E."/>
            <person name="Salamov A."/>
            <person name="Lipzen A."/>
            <person name="Mereny Z."/>
            <person name="Hegedus B."/>
            <person name="Baldrian P."/>
            <person name="Stursova M."/>
            <person name="Weitz H."/>
            <person name="Taylor A."/>
            <person name="Grigoriev I.V."/>
            <person name="Nagy L.G."/>
            <person name="Martin F."/>
            <person name="Kauserud H."/>
        </authorList>
    </citation>
    <scope>NUCLEOTIDE SEQUENCE</scope>
    <source>
        <strain evidence="1">CBHHK188m</strain>
    </source>
</reference>
<comment type="caution">
    <text evidence="1">The sequence shown here is derived from an EMBL/GenBank/DDBJ whole genome shotgun (WGS) entry which is preliminary data.</text>
</comment>
<gene>
    <name evidence="1" type="ORF">DFH07DRAFT_292058</name>
</gene>
<organism evidence="1 2">
    <name type="scientific">Mycena maculata</name>
    <dbReference type="NCBI Taxonomy" id="230809"/>
    <lineage>
        <taxon>Eukaryota</taxon>
        <taxon>Fungi</taxon>
        <taxon>Dikarya</taxon>
        <taxon>Basidiomycota</taxon>
        <taxon>Agaricomycotina</taxon>
        <taxon>Agaricomycetes</taxon>
        <taxon>Agaricomycetidae</taxon>
        <taxon>Agaricales</taxon>
        <taxon>Marasmiineae</taxon>
        <taxon>Mycenaceae</taxon>
        <taxon>Mycena</taxon>
    </lineage>
</organism>
<proteinExistence type="predicted"/>
<dbReference type="SUPFAM" id="SSF52047">
    <property type="entry name" value="RNI-like"/>
    <property type="match status" value="1"/>
</dbReference>
<sequence length="361" mass="40264">MKRFPSELEDTLIDFCHADATTLASCALVCRAWLPASRYHIFYAVSLTVQNVPRFLDIISSSTSIPHLVREVALCFTGPLLPDLVAILTLLKRTARLCIHPTRDDVTRITSTSALFPALTALQLVHLKFDFKSRFESLRQVVDCVCLCPRLESLEVGGSWLARGDFTVPPRLPEGLHTLTLTCDLDNFLKWLLTLEDEKPAIRNLILDHIVRREVPAIVEYLEALGPSLDSLSLAFRDHGAAYIFAGRVALARNPNLREFKLEGNPPGILESFSALLPQLHLCKAEHTTLSIKHGPYAGADLILQAYPWDVLDRILGDPQRCCLQRLTVAVFEPLTRAQTLNVMDYIVAQLPLAQTRGILA</sequence>
<protein>
    <recommendedName>
        <fullName evidence="3">F-box domain-containing protein</fullName>
    </recommendedName>
</protein>
<accession>A0AAD7NP68</accession>
<name>A0AAD7NP68_9AGAR</name>
<evidence type="ECO:0000313" key="2">
    <source>
        <dbReference type="Proteomes" id="UP001215280"/>
    </source>
</evidence>
<dbReference type="AlphaFoldDB" id="A0AAD7NP68"/>